<comment type="caution">
    <text evidence="2">The sequence shown here is derived from an EMBL/GenBank/DDBJ whole genome shotgun (WGS) entry which is preliminary data.</text>
</comment>
<evidence type="ECO:0000313" key="3">
    <source>
        <dbReference type="Proteomes" id="UP000321393"/>
    </source>
</evidence>
<dbReference type="OrthoDB" id="1721964at2759"/>
<dbReference type="EMBL" id="SSTE01011267">
    <property type="protein sequence ID" value="KAA0051431.1"/>
    <property type="molecule type" value="Genomic_DNA"/>
</dbReference>
<accession>A0A5D3DF62</accession>
<gene>
    <name evidence="2" type="ORF">E5676_scaffold333G001110</name>
    <name evidence="1" type="ORF">E6C27_scaffold55G001780</name>
</gene>
<dbReference type="Proteomes" id="UP000321393">
    <property type="component" value="Unassembled WGS sequence"/>
</dbReference>
<dbReference type="Proteomes" id="UP000321947">
    <property type="component" value="Unassembled WGS sequence"/>
</dbReference>
<evidence type="ECO:0000313" key="4">
    <source>
        <dbReference type="Proteomes" id="UP000321947"/>
    </source>
</evidence>
<name>A0A5D3DF62_CUCMM</name>
<evidence type="ECO:0000313" key="1">
    <source>
        <dbReference type="EMBL" id="KAA0051431.1"/>
    </source>
</evidence>
<dbReference type="PANTHER" id="PTHR11439">
    <property type="entry name" value="GAG-POL-RELATED RETROTRANSPOSON"/>
    <property type="match status" value="1"/>
</dbReference>
<sequence length="151" mass="17070">MRHISYASAVGNLMHAMLCTKPDIYYAVGIISRYQSNPGLAHWTAVKTILKYLKRTRDYMLVYGYKDLILIGYTDSDFQTDRDSRKYTSEYVGACEAAKEAIWLRKFLTDLELVPNISKPITLYYDNSGATVILGSPKTTSVESILYGSIT</sequence>
<dbReference type="AlphaFoldDB" id="A0A5D3DF62"/>
<organism evidence="2 4">
    <name type="scientific">Cucumis melo var. makuwa</name>
    <name type="common">Oriental melon</name>
    <dbReference type="NCBI Taxonomy" id="1194695"/>
    <lineage>
        <taxon>Eukaryota</taxon>
        <taxon>Viridiplantae</taxon>
        <taxon>Streptophyta</taxon>
        <taxon>Embryophyta</taxon>
        <taxon>Tracheophyta</taxon>
        <taxon>Spermatophyta</taxon>
        <taxon>Magnoliopsida</taxon>
        <taxon>eudicotyledons</taxon>
        <taxon>Gunneridae</taxon>
        <taxon>Pentapetalae</taxon>
        <taxon>rosids</taxon>
        <taxon>fabids</taxon>
        <taxon>Cucurbitales</taxon>
        <taxon>Cucurbitaceae</taxon>
        <taxon>Benincaseae</taxon>
        <taxon>Cucumis</taxon>
    </lineage>
</organism>
<evidence type="ECO:0000313" key="2">
    <source>
        <dbReference type="EMBL" id="TYK22222.1"/>
    </source>
</evidence>
<proteinExistence type="predicted"/>
<dbReference type="EMBL" id="SSTD01005204">
    <property type="protein sequence ID" value="TYK22222.1"/>
    <property type="molecule type" value="Genomic_DNA"/>
</dbReference>
<protein>
    <submittedName>
        <fullName evidence="2">Gag/pol protein</fullName>
    </submittedName>
</protein>
<dbReference type="PANTHER" id="PTHR11439:SF496">
    <property type="entry name" value="RNA-DIRECTED DNA POLYMERASE"/>
    <property type="match status" value="1"/>
</dbReference>
<reference evidence="3 4" key="1">
    <citation type="submission" date="2019-08" db="EMBL/GenBank/DDBJ databases">
        <title>Draft genome sequences of two oriental melons (Cucumis melo L. var makuwa).</title>
        <authorList>
            <person name="Kwon S.-Y."/>
        </authorList>
    </citation>
    <scope>NUCLEOTIDE SEQUENCE [LARGE SCALE GENOMIC DNA]</scope>
    <source>
        <strain evidence="4">cv. Chang Bougi</strain>
        <strain evidence="3">cv. SW 3</strain>
        <tissue evidence="2">Leaf</tissue>
    </source>
</reference>